<organism evidence="2 3">
    <name type="scientific">Prevotella pallens</name>
    <dbReference type="NCBI Taxonomy" id="60133"/>
    <lineage>
        <taxon>Bacteria</taxon>
        <taxon>Pseudomonadati</taxon>
        <taxon>Bacteroidota</taxon>
        <taxon>Bacteroidia</taxon>
        <taxon>Bacteroidales</taxon>
        <taxon>Prevotellaceae</taxon>
        <taxon>Prevotella</taxon>
    </lineage>
</organism>
<evidence type="ECO:0000313" key="2">
    <source>
        <dbReference type="EMBL" id="SUC37423.1"/>
    </source>
</evidence>
<reference evidence="2 3" key="1">
    <citation type="submission" date="2018-06" db="EMBL/GenBank/DDBJ databases">
        <authorList>
            <consortium name="Pathogen Informatics"/>
            <person name="Doyle S."/>
        </authorList>
    </citation>
    <scope>NUCLEOTIDE SEQUENCE [LARGE SCALE GENOMIC DNA]</scope>
    <source>
        <strain evidence="2 3">NCTC13043</strain>
    </source>
</reference>
<dbReference type="RefSeq" id="WP_181792347.1">
    <property type="nucleotide sequence ID" value="NZ_CAJPLF010000005.1"/>
</dbReference>
<protein>
    <submittedName>
        <fullName evidence="2">Uncharacterized protein</fullName>
    </submittedName>
</protein>
<gene>
    <name evidence="2" type="ORF">NCTC13043_01911</name>
</gene>
<accession>A0A379GA71</accession>
<evidence type="ECO:0000313" key="3">
    <source>
        <dbReference type="Proteomes" id="UP000254235"/>
    </source>
</evidence>
<dbReference type="GeneID" id="78572266"/>
<dbReference type="AlphaFoldDB" id="A0A379GA71"/>
<dbReference type="Proteomes" id="UP000254235">
    <property type="component" value="Unassembled WGS sequence"/>
</dbReference>
<feature type="region of interest" description="Disordered" evidence="1">
    <location>
        <begin position="1"/>
        <end position="26"/>
    </location>
</feature>
<sequence>MNIAAPSKDQGASIRPVYVGADDNDETKPVDASNFELFHNIITPNARLY</sequence>
<name>A0A379GA71_9BACT</name>
<evidence type="ECO:0000256" key="1">
    <source>
        <dbReference type="SAM" id="MobiDB-lite"/>
    </source>
</evidence>
<dbReference type="EMBL" id="UGTP01000002">
    <property type="protein sequence ID" value="SUC37423.1"/>
    <property type="molecule type" value="Genomic_DNA"/>
</dbReference>
<proteinExistence type="predicted"/>